<reference evidence="2" key="1">
    <citation type="submission" date="2016-12" db="EMBL/GenBank/DDBJ databases">
        <title>The genomes of Aspergillus section Nigri reveals drivers in fungal speciation.</title>
        <authorList>
            <consortium name="DOE Joint Genome Institute"/>
            <person name="Vesth T.C."/>
            <person name="Nybo J."/>
            <person name="Theobald S."/>
            <person name="Brandl J."/>
            <person name="Frisvad J.C."/>
            <person name="Nielsen K.F."/>
            <person name="Lyhne E.K."/>
            <person name="Kogle M.E."/>
            <person name="Kuo A."/>
            <person name="Riley R."/>
            <person name="Clum A."/>
            <person name="Nolan M."/>
            <person name="Lipzen A."/>
            <person name="Salamov A."/>
            <person name="Henrissat B."/>
            <person name="Wiebenga A."/>
            <person name="De vries R.P."/>
            <person name="Grigoriev I.V."/>
            <person name="Mortensen U.H."/>
            <person name="Andersen M.R."/>
            <person name="Baker S.E."/>
        </authorList>
    </citation>
    <scope>NUCLEOTIDE SEQUENCE</scope>
    <source>
        <strain evidence="2">IBT 28561</strain>
    </source>
</reference>
<evidence type="ECO:0000313" key="2">
    <source>
        <dbReference type="EMBL" id="PKY08915.1"/>
    </source>
</evidence>
<feature type="transmembrane region" description="Helical" evidence="1">
    <location>
        <begin position="26"/>
        <end position="45"/>
    </location>
</feature>
<feature type="transmembrane region" description="Helical" evidence="1">
    <location>
        <begin position="94"/>
        <end position="111"/>
    </location>
</feature>
<comment type="caution">
    <text evidence="2">The sequence shown here is derived from an EMBL/GenBank/DDBJ whole genome shotgun (WGS) entry which is preliminary data.</text>
</comment>
<dbReference type="RefSeq" id="XP_024697509.1">
    <property type="nucleotide sequence ID" value="XM_024834808.1"/>
</dbReference>
<dbReference type="AlphaFoldDB" id="A0A2I1DGB2"/>
<keyword evidence="1" id="KW-0472">Membrane</keyword>
<name>A0A2I1DGB2_ASPC2</name>
<protein>
    <submittedName>
        <fullName evidence="2">Uncharacterized protein</fullName>
    </submittedName>
</protein>
<accession>A0A2I1DGB2</accession>
<keyword evidence="1" id="KW-0812">Transmembrane</keyword>
<dbReference type="VEuPathDB" id="FungiDB:P168DRAFT_26356"/>
<dbReference type="EMBL" id="MSFM01000001">
    <property type="protein sequence ID" value="PKY08915.1"/>
    <property type="molecule type" value="Genomic_DNA"/>
</dbReference>
<proteinExistence type="predicted"/>
<sequence length="142" mass="16663">MDGVDWVEYRRMTPHGPTPHIPIIRLFYYFIMIYSVIFLWLLFYSIDVIESGTSQKVTVSASLSRFLLSSPILFPDYLTRFLHFSFSPLLPHIYLFLPSSILLFLPLLISLSDLHLLSDTFLPILYTLRDFLFSYCPVRFLA</sequence>
<gene>
    <name evidence="2" type="ORF">P168DRAFT_26356</name>
</gene>
<evidence type="ECO:0000313" key="3">
    <source>
        <dbReference type="Proteomes" id="UP000234254"/>
    </source>
</evidence>
<keyword evidence="1" id="KW-1133">Transmembrane helix</keyword>
<evidence type="ECO:0000256" key="1">
    <source>
        <dbReference type="SAM" id="Phobius"/>
    </source>
</evidence>
<dbReference type="Proteomes" id="UP000234254">
    <property type="component" value="Unassembled WGS sequence"/>
</dbReference>
<keyword evidence="3" id="KW-1185">Reference proteome</keyword>
<dbReference type="GeneID" id="36542332"/>
<organism evidence="2 3">
    <name type="scientific">Aspergillus campestris (strain IBT 28561)</name>
    <dbReference type="NCBI Taxonomy" id="1392248"/>
    <lineage>
        <taxon>Eukaryota</taxon>
        <taxon>Fungi</taxon>
        <taxon>Dikarya</taxon>
        <taxon>Ascomycota</taxon>
        <taxon>Pezizomycotina</taxon>
        <taxon>Eurotiomycetes</taxon>
        <taxon>Eurotiomycetidae</taxon>
        <taxon>Eurotiales</taxon>
        <taxon>Aspergillaceae</taxon>
        <taxon>Aspergillus</taxon>
        <taxon>Aspergillus subgen. Circumdati</taxon>
    </lineage>
</organism>